<dbReference type="GO" id="GO:0000213">
    <property type="term" value="F:tRNA-intron lyase activity"/>
    <property type="evidence" value="ECO:0007669"/>
    <property type="project" value="UniProtKB-UniRule"/>
</dbReference>
<dbReference type="InterPro" id="IPR036167">
    <property type="entry name" value="tRNA_intron_Endo_cat-like_sf"/>
</dbReference>
<evidence type="ECO:0000256" key="6">
    <source>
        <dbReference type="SAM" id="MobiDB-lite"/>
    </source>
</evidence>
<dbReference type="GO" id="GO:0003676">
    <property type="term" value="F:nucleic acid binding"/>
    <property type="evidence" value="ECO:0007669"/>
    <property type="project" value="InterPro"/>
</dbReference>
<dbReference type="PANTHER" id="PTHR21227">
    <property type="entry name" value="TRNA-SPLICING ENDONUCLEASE SUBUNIT SEN2"/>
    <property type="match status" value="1"/>
</dbReference>
<dbReference type="Gene3D" id="3.40.1350.10">
    <property type="match status" value="1"/>
</dbReference>
<dbReference type="EMBL" id="CAACVR010000001">
    <property type="protein sequence ID" value="VEU19556.1"/>
    <property type="molecule type" value="Genomic_DNA"/>
</dbReference>
<reference evidence="8 9" key="1">
    <citation type="submission" date="2018-12" db="EMBL/GenBank/DDBJ databases">
        <authorList>
            <person name="Tiukova I."/>
            <person name="Dainat J."/>
        </authorList>
    </citation>
    <scope>NUCLEOTIDE SEQUENCE [LARGE SCALE GENOMIC DNA]</scope>
</reference>
<dbReference type="InterPro" id="IPR011856">
    <property type="entry name" value="tRNA_endonuc-like_dom_sf"/>
</dbReference>
<name>A0A448YFA7_BRENA</name>
<protein>
    <recommendedName>
        <fullName evidence="4">tRNA-splicing endonuclease subunit Sen2</fullName>
        <ecNumber evidence="4">4.6.1.16</ecNumber>
    </recommendedName>
</protein>
<feature type="active site" evidence="5">
    <location>
        <position position="294"/>
    </location>
</feature>
<dbReference type="FunCoup" id="A0A448YFA7">
    <property type="interactions" value="81"/>
</dbReference>
<feature type="active site" evidence="5">
    <location>
        <position position="328"/>
    </location>
</feature>
<dbReference type="Pfam" id="PF01974">
    <property type="entry name" value="tRNA_int_endo"/>
    <property type="match status" value="1"/>
</dbReference>
<gene>
    <name evidence="8" type="ORF">BRENAR_LOCUS293</name>
</gene>
<keyword evidence="3 4" id="KW-0456">Lyase</keyword>
<dbReference type="PIRSF" id="PIRSF011789">
    <property type="entry name" value="tRNA_splic_SEN2"/>
    <property type="match status" value="1"/>
</dbReference>
<evidence type="ECO:0000256" key="4">
    <source>
        <dbReference type="PIRNR" id="PIRNR011789"/>
    </source>
</evidence>
<evidence type="ECO:0000256" key="1">
    <source>
        <dbReference type="ARBA" id="ARBA00008078"/>
    </source>
</evidence>
<feature type="region of interest" description="Disordered" evidence="6">
    <location>
        <begin position="152"/>
        <end position="193"/>
    </location>
</feature>
<dbReference type="InParanoid" id="A0A448YFA7"/>
<evidence type="ECO:0000313" key="9">
    <source>
        <dbReference type="Proteomes" id="UP000290900"/>
    </source>
</evidence>
<dbReference type="InterPro" id="IPR016589">
    <property type="entry name" value="tRNA_splic_SEN2"/>
</dbReference>
<dbReference type="SUPFAM" id="SSF53032">
    <property type="entry name" value="tRNA-intron endonuclease catalytic domain-like"/>
    <property type="match status" value="1"/>
</dbReference>
<evidence type="ECO:0000256" key="3">
    <source>
        <dbReference type="ARBA" id="ARBA00023239"/>
    </source>
</evidence>
<dbReference type="GO" id="GO:0005737">
    <property type="term" value="C:cytoplasm"/>
    <property type="evidence" value="ECO:0007669"/>
    <property type="project" value="TreeGrafter"/>
</dbReference>
<dbReference type="CDD" id="cd22363">
    <property type="entry name" value="tRNA-intron_lyase_C"/>
    <property type="match status" value="1"/>
</dbReference>
<sequence>MSAKNSRETVSKFTKPLPIEVIQLPAVYPQNPISWLIAAISFVSQVITIRNKKIHVIFDEDDCSFKVTSKKDMDYLWDSGFYGKGSLSRSEPTWLLRAQKRILGVEEPKTTGEEIVRYRRQLRGEYKQERNKLLQLERQYKLENNEEKLKELESMRQKLSEQRDRISKAGPPPTPTQSTSEEPKKSRPEDEELIIDSRTLRNIEYLELTPCEVLFLVYMDAIEIDNSNNDNHPFTTIELLKYLVDMFGEVEPNNYLLIMYAVYFHYKSLGWCVKSDLKFSSDFVLYQRGPPFHHAAFAVTVLQNSSKEPFKNWTHFGSIYRVVSAVKKTMVLCYIDSPTQEEFSKVWDGLDKKDPEGLIKLLNLYTIQEMVYKRWTPSRTRM</sequence>
<evidence type="ECO:0000313" key="8">
    <source>
        <dbReference type="EMBL" id="VEU19556.1"/>
    </source>
</evidence>
<dbReference type="GO" id="GO:0000214">
    <property type="term" value="C:tRNA-intron endonuclease complex"/>
    <property type="evidence" value="ECO:0007669"/>
    <property type="project" value="UniProtKB-UniRule"/>
</dbReference>
<evidence type="ECO:0000256" key="2">
    <source>
        <dbReference type="ARBA" id="ARBA00022694"/>
    </source>
</evidence>
<keyword evidence="2 4" id="KW-0819">tRNA processing</keyword>
<dbReference type="Proteomes" id="UP000290900">
    <property type="component" value="Unassembled WGS sequence"/>
</dbReference>
<dbReference type="OrthoDB" id="10249562at2759"/>
<dbReference type="InterPro" id="IPR006676">
    <property type="entry name" value="tRNA_splic"/>
</dbReference>
<dbReference type="EC" id="4.6.1.16" evidence="4"/>
<comment type="similarity">
    <text evidence="1 4">Belongs to the tRNA-intron endonuclease family.</text>
</comment>
<proteinExistence type="inferred from homology"/>
<comment type="function">
    <text evidence="4">Constitutes one of the two catalytic subunit of the tRNA-splicing endonuclease complex, a complex responsible for identification and cleavage of the splice sites in pre-tRNA. It cleaves pre-tRNA at the 5'- and 3'-splice sites to release the intron. The products are an intron and two tRNA half-molecules bearing 2',3'-cyclic phosphate and 5'-OH termini. There are no conserved sequences at the splice sites, but the intron is invariably located at the same site in the gene, placing the splice sites an invariant distance from the constant structural features of the tRNA body.</text>
</comment>
<dbReference type="InterPro" id="IPR006677">
    <property type="entry name" value="tRNA_intron_Endonuc_cat-like"/>
</dbReference>
<feature type="domain" description="tRNA intron endonuclease catalytic" evidence="7">
    <location>
        <begin position="258"/>
        <end position="337"/>
    </location>
</feature>
<dbReference type="PANTHER" id="PTHR21227:SF0">
    <property type="entry name" value="TRNA-SPLICING ENDONUCLEASE SUBUNIT SEN2"/>
    <property type="match status" value="1"/>
</dbReference>
<dbReference type="NCBIfam" id="TIGR00324">
    <property type="entry name" value="endA"/>
    <property type="match status" value="1"/>
</dbReference>
<dbReference type="GO" id="GO:0000379">
    <property type="term" value="P:tRNA-type intron splice site recognition and cleavage"/>
    <property type="evidence" value="ECO:0007669"/>
    <property type="project" value="TreeGrafter"/>
</dbReference>
<keyword evidence="9" id="KW-1185">Reference proteome</keyword>
<evidence type="ECO:0000256" key="5">
    <source>
        <dbReference type="PIRSR" id="PIRSR011789-1"/>
    </source>
</evidence>
<evidence type="ECO:0000259" key="7">
    <source>
        <dbReference type="Pfam" id="PF01974"/>
    </source>
</evidence>
<feature type="active site" evidence="5">
    <location>
        <position position="286"/>
    </location>
</feature>
<accession>A0A448YFA7</accession>
<dbReference type="AlphaFoldDB" id="A0A448YFA7"/>
<feature type="compositionally biased region" description="Basic and acidic residues" evidence="6">
    <location>
        <begin position="152"/>
        <end position="167"/>
    </location>
</feature>
<dbReference type="STRING" id="13370.A0A448YFA7"/>
<organism evidence="8 9">
    <name type="scientific">Brettanomyces naardenensis</name>
    <name type="common">Yeast</name>
    <dbReference type="NCBI Taxonomy" id="13370"/>
    <lineage>
        <taxon>Eukaryota</taxon>
        <taxon>Fungi</taxon>
        <taxon>Dikarya</taxon>
        <taxon>Ascomycota</taxon>
        <taxon>Saccharomycotina</taxon>
        <taxon>Pichiomycetes</taxon>
        <taxon>Pichiales</taxon>
        <taxon>Pichiaceae</taxon>
        <taxon>Brettanomyces</taxon>
    </lineage>
</organism>